<dbReference type="InParanoid" id="A0A2R5GJN2"/>
<feature type="transmembrane region" description="Helical" evidence="9">
    <location>
        <begin position="245"/>
        <end position="263"/>
    </location>
</feature>
<comment type="similarity">
    <text evidence="3">Belongs to the PIGU family.</text>
</comment>
<dbReference type="InterPro" id="IPR009600">
    <property type="entry name" value="PIG-U"/>
</dbReference>
<gene>
    <name evidence="11" type="ORF">FCC1311_061682</name>
</gene>
<evidence type="ECO:0000256" key="10">
    <source>
        <dbReference type="SAM" id="SignalP"/>
    </source>
</evidence>
<name>A0A2R5GJN2_9STRA</name>
<comment type="subcellular location">
    <subcellularLocation>
        <location evidence="1">Endoplasmic reticulum membrane</location>
        <topology evidence="1">Multi-pass membrane protein</topology>
    </subcellularLocation>
</comment>
<dbReference type="PANTHER" id="PTHR13121">
    <property type="entry name" value="GPI TRANSAMIDASE COMPONENT PIG-U"/>
    <property type="match status" value="1"/>
</dbReference>
<reference evidence="11 12" key="1">
    <citation type="submission" date="2017-12" db="EMBL/GenBank/DDBJ databases">
        <title>Sequencing, de novo assembly and annotation of complete genome of a new Thraustochytrid species, strain FCC1311.</title>
        <authorList>
            <person name="Sedici K."/>
            <person name="Godart F."/>
            <person name="Aiese Cigliano R."/>
            <person name="Sanseverino W."/>
            <person name="Barakat M."/>
            <person name="Ortet P."/>
            <person name="Marechal E."/>
            <person name="Cagnac O."/>
            <person name="Amato A."/>
        </authorList>
    </citation>
    <scope>NUCLEOTIDE SEQUENCE [LARGE SCALE GENOMIC DNA]</scope>
</reference>
<dbReference type="GO" id="GO:0006506">
    <property type="term" value="P:GPI anchor biosynthetic process"/>
    <property type="evidence" value="ECO:0007669"/>
    <property type="project" value="UniProtKB-UniPathway"/>
</dbReference>
<dbReference type="GO" id="GO:0042765">
    <property type="term" value="C:GPI-anchor transamidase complex"/>
    <property type="evidence" value="ECO:0007669"/>
    <property type="project" value="InterPro"/>
</dbReference>
<dbReference type="GO" id="GO:0016255">
    <property type="term" value="P:attachment of GPI anchor to protein"/>
    <property type="evidence" value="ECO:0007669"/>
    <property type="project" value="InterPro"/>
</dbReference>
<dbReference type="Pfam" id="PF06728">
    <property type="entry name" value="PIG-U"/>
    <property type="match status" value="1"/>
</dbReference>
<feature type="signal peptide" evidence="10">
    <location>
        <begin position="1"/>
        <end position="16"/>
    </location>
</feature>
<proteinExistence type="inferred from homology"/>
<keyword evidence="8 9" id="KW-0472">Membrane</keyword>
<feature type="transmembrane region" description="Helical" evidence="9">
    <location>
        <begin position="215"/>
        <end position="238"/>
    </location>
</feature>
<evidence type="ECO:0000256" key="9">
    <source>
        <dbReference type="SAM" id="Phobius"/>
    </source>
</evidence>
<evidence type="ECO:0000256" key="5">
    <source>
        <dbReference type="ARBA" id="ARBA00022692"/>
    </source>
</evidence>
<evidence type="ECO:0000256" key="2">
    <source>
        <dbReference type="ARBA" id="ARBA00004687"/>
    </source>
</evidence>
<keyword evidence="4" id="KW-0337">GPI-anchor biosynthesis</keyword>
<dbReference type="AlphaFoldDB" id="A0A2R5GJN2"/>
<comment type="pathway">
    <text evidence="2">Glycolipid biosynthesis; glycosylphosphatidylinositol-anchor biosynthesis.</text>
</comment>
<feature type="transmembrane region" description="Helical" evidence="9">
    <location>
        <begin position="283"/>
        <end position="302"/>
    </location>
</feature>
<evidence type="ECO:0000313" key="11">
    <source>
        <dbReference type="EMBL" id="GBG29948.1"/>
    </source>
</evidence>
<dbReference type="Proteomes" id="UP000241890">
    <property type="component" value="Unassembled WGS sequence"/>
</dbReference>
<keyword evidence="12" id="KW-1185">Reference proteome</keyword>
<accession>A0A2R5GJN2</accession>
<evidence type="ECO:0000313" key="12">
    <source>
        <dbReference type="Proteomes" id="UP000241890"/>
    </source>
</evidence>
<protein>
    <submittedName>
        <fullName evidence="11">Phosphatidylinositol glycan anchor biosynthesis class U protein</fullName>
    </submittedName>
</protein>
<sequence length="503" mass="54179">MGGAWETAAWLTVAGGALRWAIVQNGGAKALAAVARSEIVTAASSLEALREGVFLKSLGRSPYEGAAYRASPVLLDVFAPLLEARSGAAEALLVAVDMAIALILVASTMALMRPSKVQTETSTRRGKAAAGEEANPIERRLTAETEPIPPGAKVNNFGRTDFVNNLAIHEGLPLSVVEGTDAASKAKAGSYVRMALLAPQRAPVTVALLYMFNPYSLLACVGGNVSSLGTLAALFALWRALRRDTLGASLGIGAALSVNPLQYSSLLIPVVLQLSHGRGYKSLLLTIAQVVPVALLTLVGLVRYSLRESLPKNTAAPKAMLAVEESIYSGLLREVDLSDLSPNVGLWWYFFVEVFEEARSFFKIAFRASPLLLVLPLSVSFSHRPQLLGHVLLVLAELSKQYPDASGIGLMLSLFAMHPLTVKRMPYVLPLAIGVLSTSIMLPVMRHMWLTVGSGNANYYYFQTLICQFCATSLFVHFVRATLVRDRVLADHAEQEDRHRKNA</sequence>
<evidence type="ECO:0000256" key="8">
    <source>
        <dbReference type="ARBA" id="ARBA00023136"/>
    </source>
</evidence>
<keyword evidence="6" id="KW-0256">Endoplasmic reticulum</keyword>
<keyword evidence="5 9" id="KW-0812">Transmembrane</keyword>
<feature type="transmembrane region" description="Helical" evidence="9">
    <location>
        <begin position="427"/>
        <end position="448"/>
    </location>
</feature>
<evidence type="ECO:0000256" key="4">
    <source>
        <dbReference type="ARBA" id="ARBA00022502"/>
    </source>
</evidence>
<keyword evidence="10" id="KW-0732">Signal</keyword>
<evidence type="ECO:0000256" key="7">
    <source>
        <dbReference type="ARBA" id="ARBA00022989"/>
    </source>
</evidence>
<feature type="transmembrane region" description="Helical" evidence="9">
    <location>
        <begin position="460"/>
        <end position="479"/>
    </location>
</feature>
<feature type="chain" id="PRO_5015323567" evidence="10">
    <location>
        <begin position="17"/>
        <end position="503"/>
    </location>
</feature>
<dbReference type="UniPathway" id="UPA00196"/>
<evidence type="ECO:0000256" key="3">
    <source>
        <dbReference type="ARBA" id="ARBA00010026"/>
    </source>
</evidence>
<evidence type="ECO:0000256" key="6">
    <source>
        <dbReference type="ARBA" id="ARBA00022824"/>
    </source>
</evidence>
<organism evidence="11 12">
    <name type="scientific">Hondaea fermentalgiana</name>
    <dbReference type="NCBI Taxonomy" id="2315210"/>
    <lineage>
        <taxon>Eukaryota</taxon>
        <taxon>Sar</taxon>
        <taxon>Stramenopiles</taxon>
        <taxon>Bigyra</taxon>
        <taxon>Labyrinthulomycetes</taxon>
        <taxon>Thraustochytrida</taxon>
        <taxon>Thraustochytriidae</taxon>
        <taxon>Hondaea</taxon>
    </lineage>
</organism>
<comment type="caution">
    <text evidence="11">The sequence shown here is derived from an EMBL/GenBank/DDBJ whole genome shotgun (WGS) entry which is preliminary data.</text>
</comment>
<keyword evidence="7 9" id="KW-1133">Transmembrane helix</keyword>
<dbReference type="PANTHER" id="PTHR13121:SF0">
    <property type="entry name" value="PHOSPHATIDYLINOSITOL GLYCAN ANCHOR BIOSYNTHESIS CLASS U PROTEIN"/>
    <property type="match status" value="1"/>
</dbReference>
<dbReference type="OrthoDB" id="207160at2759"/>
<evidence type="ECO:0000256" key="1">
    <source>
        <dbReference type="ARBA" id="ARBA00004477"/>
    </source>
</evidence>
<dbReference type="EMBL" id="BEYU01000068">
    <property type="protein sequence ID" value="GBG29948.1"/>
    <property type="molecule type" value="Genomic_DNA"/>
</dbReference>